<keyword evidence="2" id="KW-1185">Reference proteome</keyword>
<dbReference type="InterPro" id="IPR031821">
    <property type="entry name" value="SOSSC"/>
</dbReference>
<name>A0A6J1SVQ5_FRAOC</name>
<sequence>MAFQPPNSRQDVQNRKILEDLLLKKQMLLKQGVVPTLSPTAINAPVMPQPPSMTPEQQQMSIMQRNAQNLVANSNTFYITTDSTFGNHILPVIPRVDSAHPK</sequence>
<dbReference type="GO" id="GO:0005654">
    <property type="term" value="C:nucleoplasm"/>
    <property type="evidence" value="ECO:0007669"/>
    <property type="project" value="TreeGrafter"/>
</dbReference>
<dbReference type="PANTHER" id="PTHR31526">
    <property type="entry name" value="SOSS COMPLEX SUBUNIT C"/>
    <property type="match status" value="1"/>
</dbReference>
<evidence type="ECO:0000313" key="2">
    <source>
        <dbReference type="Proteomes" id="UP000504606"/>
    </source>
</evidence>
<accession>A0A6J1SVQ5</accession>
<dbReference type="Proteomes" id="UP000504606">
    <property type="component" value="Unplaced"/>
</dbReference>
<protein>
    <submittedName>
        <fullName evidence="3">SOSS complex subunit C homolog</fullName>
    </submittedName>
</protein>
<dbReference type="PANTHER" id="PTHR31526:SF2">
    <property type="entry name" value="SOSS COMPLEX SUBUNIT C"/>
    <property type="match status" value="1"/>
</dbReference>
<dbReference type="GO" id="GO:0006281">
    <property type="term" value="P:DNA repair"/>
    <property type="evidence" value="ECO:0007669"/>
    <property type="project" value="InterPro"/>
</dbReference>
<comment type="similarity">
    <text evidence="1">Belongs to the SOSS-C family.</text>
</comment>
<evidence type="ECO:0000313" key="3">
    <source>
        <dbReference type="RefSeq" id="XP_026284962.1"/>
    </source>
</evidence>
<proteinExistence type="inferred from homology"/>
<dbReference type="RefSeq" id="XP_026284962.1">
    <property type="nucleotide sequence ID" value="XM_026429177.2"/>
</dbReference>
<dbReference type="KEGG" id="foc:113210966"/>
<dbReference type="OrthoDB" id="419617at2759"/>
<reference evidence="3" key="1">
    <citation type="submission" date="2025-08" db="UniProtKB">
        <authorList>
            <consortium name="RefSeq"/>
        </authorList>
    </citation>
    <scope>IDENTIFICATION</scope>
    <source>
        <tissue evidence="3">Whole organism</tissue>
    </source>
</reference>
<dbReference type="GO" id="GO:0070876">
    <property type="term" value="C:SOSS complex"/>
    <property type="evidence" value="ECO:0007669"/>
    <property type="project" value="InterPro"/>
</dbReference>
<organism evidence="2 3">
    <name type="scientific">Frankliniella occidentalis</name>
    <name type="common">Western flower thrips</name>
    <name type="synonym">Euthrips occidentalis</name>
    <dbReference type="NCBI Taxonomy" id="133901"/>
    <lineage>
        <taxon>Eukaryota</taxon>
        <taxon>Metazoa</taxon>
        <taxon>Ecdysozoa</taxon>
        <taxon>Arthropoda</taxon>
        <taxon>Hexapoda</taxon>
        <taxon>Insecta</taxon>
        <taxon>Pterygota</taxon>
        <taxon>Neoptera</taxon>
        <taxon>Paraneoptera</taxon>
        <taxon>Thysanoptera</taxon>
        <taxon>Terebrantia</taxon>
        <taxon>Thripoidea</taxon>
        <taxon>Thripidae</taxon>
        <taxon>Frankliniella</taxon>
    </lineage>
</organism>
<gene>
    <name evidence="3" type="primary">LOC113210966</name>
</gene>
<dbReference type="AlphaFoldDB" id="A0A6J1SVQ5"/>
<dbReference type="GeneID" id="113210966"/>
<dbReference type="Pfam" id="PF15925">
    <property type="entry name" value="SOSSC"/>
    <property type="match status" value="1"/>
</dbReference>
<evidence type="ECO:0000256" key="1">
    <source>
        <dbReference type="ARBA" id="ARBA00007829"/>
    </source>
</evidence>